<sequence length="61" mass="7028">MDNKWRSDSFQFIIGNNLMVMGIATAMYMTTLLMIKLAEHRAIIKSHVKIPFPCLECNLNI</sequence>
<feature type="transmembrane region" description="Helical" evidence="1">
    <location>
        <begin position="12"/>
        <end position="35"/>
    </location>
</feature>
<protein>
    <submittedName>
        <fullName evidence="2">Uncharacterized protein</fullName>
    </submittedName>
</protein>
<evidence type="ECO:0000256" key="1">
    <source>
        <dbReference type="SAM" id="Phobius"/>
    </source>
</evidence>
<dbReference type="EMBL" id="GGEC01065334">
    <property type="protein sequence ID" value="MBX45818.1"/>
    <property type="molecule type" value="Transcribed_RNA"/>
</dbReference>
<evidence type="ECO:0000313" key="2">
    <source>
        <dbReference type="EMBL" id="MBX45818.1"/>
    </source>
</evidence>
<proteinExistence type="predicted"/>
<name>A0A2P2NTG1_RHIMU</name>
<keyword evidence="1" id="KW-1133">Transmembrane helix</keyword>
<organism evidence="2">
    <name type="scientific">Rhizophora mucronata</name>
    <name type="common">Asiatic mangrove</name>
    <dbReference type="NCBI Taxonomy" id="61149"/>
    <lineage>
        <taxon>Eukaryota</taxon>
        <taxon>Viridiplantae</taxon>
        <taxon>Streptophyta</taxon>
        <taxon>Embryophyta</taxon>
        <taxon>Tracheophyta</taxon>
        <taxon>Spermatophyta</taxon>
        <taxon>Magnoliopsida</taxon>
        <taxon>eudicotyledons</taxon>
        <taxon>Gunneridae</taxon>
        <taxon>Pentapetalae</taxon>
        <taxon>rosids</taxon>
        <taxon>fabids</taxon>
        <taxon>Malpighiales</taxon>
        <taxon>Rhizophoraceae</taxon>
        <taxon>Rhizophora</taxon>
    </lineage>
</organism>
<keyword evidence="1" id="KW-0812">Transmembrane</keyword>
<reference evidence="2" key="1">
    <citation type="submission" date="2018-02" db="EMBL/GenBank/DDBJ databases">
        <title>Rhizophora mucronata_Transcriptome.</title>
        <authorList>
            <person name="Meera S.P."/>
            <person name="Sreeshan A."/>
            <person name="Augustine A."/>
        </authorList>
    </citation>
    <scope>NUCLEOTIDE SEQUENCE</scope>
    <source>
        <tissue evidence="2">Leaf</tissue>
    </source>
</reference>
<keyword evidence="1" id="KW-0472">Membrane</keyword>
<accession>A0A2P2NTG1</accession>
<dbReference type="AlphaFoldDB" id="A0A2P2NTG1"/>